<evidence type="ECO:0000313" key="4">
    <source>
        <dbReference type="Proteomes" id="UP000321947"/>
    </source>
</evidence>
<gene>
    <name evidence="2" type="ORF">E5676_scaffold306G001290</name>
    <name evidence="1" type="ORF">E6C27_scaffold67G003440</name>
</gene>
<organism evidence="1 3">
    <name type="scientific">Cucumis melo var. makuwa</name>
    <name type="common">Oriental melon</name>
    <dbReference type="NCBI Taxonomy" id="1194695"/>
    <lineage>
        <taxon>Eukaryota</taxon>
        <taxon>Viridiplantae</taxon>
        <taxon>Streptophyta</taxon>
        <taxon>Embryophyta</taxon>
        <taxon>Tracheophyta</taxon>
        <taxon>Spermatophyta</taxon>
        <taxon>Magnoliopsida</taxon>
        <taxon>eudicotyledons</taxon>
        <taxon>Gunneridae</taxon>
        <taxon>Pentapetalae</taxon>
        <taxon>rosids</taxon>
        <taxon>fabids</taxon>
        <taxon>Cucurbitales</taxon>
        <taxon>Cucurbitaceae</taxon>
        <taxon>Benincaseae</taxon>
        <taxon>Cucumis</taxon>
    </lineage>
</organism>
<comment type="caution">
    <text evidence="1">The sequence shown here is derived from an EMBL/GenBank/DDBJ whole genome shotgun (WGS) entry which is preliminary data.</text>
</comment>
<dbReference type="AlphaFoldDB" id="A0A5A7TGE6"/>
<evidence type="ECO:0000313" key="3">
    <source>
        <dbReference type="Proteomes" id="UP000321393"/>
    </source>
</evidence>
<dbReference type="EMBL" id="SSTD01007940">
    <property type="protein sequence ID" value="TYK17859.1"/>
    <property type="molecule type" value="Genomic_DNA"/>
</dbReference>
<evidence type="ECO:0000313" key="1">
    <source>
        <dbReference type="EMBL" id="KAA0041928.1"/>
    </source>
</evidence>
<sequence>MKENLAPTQLDLFKMTVFDNFIDMDGIHIKALEEEFKKIEIENDVDAVKMTVSNIELAMKGREKIRAFVDMRLFLDVENIEYFSSLDWENIL</sequence>
<name>A0A5A7TGE6_CUCMM</name>
<dbReference type="Proteomes" id="UP000321393">
    <property type="component" value="Unassembled WGS sequence"/>
</dbReference>
<accession>A0A5A7TGE6</accession>
<reference evidence="3 4" key="1">
    <citation type="submission" date="2019-08" db="EMBL/GenBank/DDBJ databases">
        <title>Draft genome sequences of two oriental melons (Cucumis melo L. var makuwa).</title>
        <authorList>
            <person name="Kwon S.-Y."/>
        </authorList>
    </citation>
    <scope>NUCLEOTIDE SEQUENCE [LARGE SCALE GENOMIC DNA]</scope>
    <source>
        <strain evidence="4">cv. Chang Bougi</strain>
        <strain evidence="3">cv. SW 3</strain>
        <tissue evidence="1">Leaf</tissue>
    </source>
</reference>
<dbReference type="EMBL" id="SSTE01016227">
    <property type="protein sequence ID" value="KAA0041928.1"/>
    <property type="molecule type" value="Genomic_DNA"/>
</dbReference>
<dbReference type="Proteomes" id="UP000321947">
    <property type="component" value="Unassembled WGS sequence"/>
</dbReference>
<evidence type="ECO:0000313" key="2">
    <source>
        <dbReference type="EMBL" id="TYK17859.1"/>
    </source>
</evidence>
<protein>
    <submittedName>
        <fullName evidence="1">Uncharacterized protein</fullName>
    </submittedName>
</protein>
<proteinExistence type="predicted"/>